<keyword evidence="7 11" id="KW-1133">Transmembrane helix</keyword>
<dbReference type="OrthoDB" id="5512589at2759"/>
<dbReference type="PANTHER" id="PTHR11214:SF334">
    <property type="entry name" value="HEXOSYLTRANSFERASE"/>
    <property type="match status" value="1"/>
</dbReference>
<evidence type="ECO:0000256" key="11">
    <source>
        <dbReference type="SAM" id="Phobius"/>
    </source>
</evidence>
<dbReference type="Gene3D" id="3.90.550.50">
    <property type="match status" value="2"/>
</dbReference>
<keyword evidence="13" id="KW-1185">Reference proteome</keyword>
<evidence type="ECO:0000313" key="12">
    <source>
        <dbReference type="EMBL" id="CAH0109509.1"/>
    </source>
</evidence>
<evidence type="ECO:0000313" key="13">
    <source>
        <dbReference type="Proteomes" id="UP000789390"/>
    </source>
</evidence>
<comment type="similarity">
    <text evidence="2">Belongs to the glycosyltransferase 31 family.</text>
</comment>
<keyword evidence="8" id="KW-0333">Golgi apparatus</keyword>
<organism evidence="12 13">
    <name type="scientific">Daphnia galeata</name>
    <dbReference type="NCBI Taxonomy" id="27404"/>
    <lineage>
        <taxon>Eukaryota</taxon>
        <taxon>Metazoa</taxon>
        <taxon>Ecdysozoa</taxon>
        <taxon>Arthropoda</taxon>
        <taxon>Crustacea</taxon>
        <taxon>Branchiopoda</taxon>
        <taxon>Diplostraca</taxon>
        <taxon>Cladocera</taxon>
        <taxon>Anomopoda</taxon>
        <taxon>Daphniidae</taxon>
        <taxon>Daphnia</taxon>
    </lineage>
</organism>
<evidence type="ECO:0000256" key="6">
    <source>
        <dbReference type="ARBA" id="ARBA00022968"/>
    </source>
</evidence>
<evidence type="ECO:0000256" key="3">
    <source>
        <dbReference type="ARBA" id="ARBA00022676"/>
    </source>
</evidence>
<keyword evidence="9 11" id="KW-0472">Membrane</keyword>
<evidence type="ECO:0000256" key="5">
    <source>
        <dbReference type="ARBA" id="ARBA00022692"/>
    </source>
</evidence>
<proteinExistence type="inferred from homology"/>
<dbReference type="Proteomes" id="UP000789390">
    <property type="component" value="Unassembled WGS sequence"/>
</dbReference>
<keyword evidence="5 11" id="KW-0812">Transmembrane</keyword>
<dbReference type="GO" id="GO:0016758">
    <property type="term" value="F:hexosyltransferase activity"/>
    <property type="evidence" value="ECO:0007669"/>
    <property type="project" value="InterPro"/>
</dbReference>
<dbReference type="PANTHER" id="PTHR11214">
    <property type="entry name" value="BETA-1,3-N-ACETYLGLUCOSAMINYLTRANSFERASE"/>
    <property type="match status" value="1"/>
</dbReference>
<name>A0A8J2RU24_9CRUS</name>
<dbReference type="FunFam" id="3.90.550.50:FF:000001">
    <property type="entry name" value="Hexosyltransferase"/>
    <property type="match status" value="1"/>
</dbReference>
<comment type="caution">
    <text evidence="12">The sequence shown here is derived from an EMBL/GenBank/DDBJ whole genome shotgun (WGS) entry which is preliminary data.</text>
</comment>
<evidence type="ECO:0000256" key="4">
    <source>
        <dbReference type="ARBA" id="ARBA00022679"/>
    </source>
</evidence>
<gene>
    <name evidence="12" type="ORF">DGAL_LOCUS12987</name>
</gene>
<evidence type="ECO:0000256" key="10">
    <source>
        <dbReference type="ARBA" id="ARBA00023180"/>
    </source>
</evidence>
<evidence type="ECO:0000256" key="2">
    <source>
        <dbReference type="ARBA" id="ARBA00008661"/>
    </source>
</evidence>
<keyword evidence="10" id="KW-0325">Glycoprotein</keyword>
<accession>A0A8J2RU24</accession>
<dbReference type="InterPro" id="IPR002659">
    <property type="entry name" value="Glyco_trans_31"/>
</dbReference>
<comment type="subcellular location">
    <subcellularLocation>
        <location evidence="1">Golgi apparatus membrane</location>
        <topology evidence="1">Single-pass type II membrane protein</topology>
    </subcellularLocation>
</comment>
<evidence type="ECO:0000256" key="9">
    <source>
        <dbReference type="ARBA" id="ARBA00023136"/>
    </source>
</evidence>
<dbReference type="GO" id="GO:0000139">
    <property type="term" value="C:Golgi membrane"/>
    <property type="evidence" value="ECO:0007669"/>
    <property type="project" value="UniProtKB-SubCell"/>
</dbReference>
<protein>
    <submittedName>
        <fullName evidence="12">Uncharacterized protein</fullName>
    </submittedName>
</protein>
<dbReference type="AlphaFoldDB" id="A0A8J2RU24"/>
<dbReference type="GO" id="GO:0006493">
    <property type="term" value="P:protein O-linked glycosylation"/>
    <property type="evidence" value="ECO:0007669"/>
    <property type="project" value="TreeGrafter"/>
</dbReference>
<keyword evidence="3" id="KW-0328">Glycosyltransferase</keyword>
<sequence>MGSSGTEFRRGLILISVIVIAYVSLTAYEIDSVAQVFRSGVQFFRNESTQYCNLSNSACSPGESKDSVEMEIQNDWWSDRNFTVISREFFLYLASQLRGTPYPGAKNYTNYIAAKTRLEPLPGVKPLRPDFGPVLNDVTSFRYPINIKPCHKKDKARRRNSNVSGLFVAVISAPDHFEKRNIIRRTWLRNLHNQSNRSSVSLTGHGFILGLTSDFEIQKRIKVESKKFKDILQIDMVDGYYNLTLKVVGLLNWLKGHCRVDFVLKVDDDVYINVRNLMSAMKPLNPSEKSIYGSETDDNPQREGKWEISLENWPWKKYPIYVSGGAVIISGSAISSLLAAAQTTPYFPFDDTYLSGLCTGKAGIKVRCSPSMFVMFDETGAPKPCHVRTSVSWLTDSMEHFNKSHWATRDFYNNVTQCIVQGPYGENQTADPTQMIYFPFSKSNSVSSNGFQRQTNLLVFSRLASGPTHSSKPFVRPPITNVINQPTDEKTQQPVSYSSDENVTVISRDFFHYLARQLRDTPYPGVQNYTYYIVAKSRLKPLPGVQQLRPDFGPVLNDVTSFRYPIEIEKCRQDGLAQRNDTISLFVAIISAPDYFEKRNAIRQTWLGHLQKQSELGLLLNLVGFGFIVGLPEDQETQKRIEEENAIHNDILQIEMRDDYYNLTLKVVGLLNWINDRCSRVDFVFKVDDDVYVNIRNLREAMKNLNSSEQSVYGSMVYNPPQRSGKWEVNLDDWPWSNYPVYFRGAAVLLPGSAISSLLAAAQTTPYFPFDDVYLTGLCTAKAEIKVRHSDRFFLGGATETPEPCHVRTSVTWLTDTVNHLIKSHLAFEDFYQNVTQCLVTSRDRLNQTADPDEPIDFVFSN</sequence>
<keyword evidence="6" id="KW-0735">Signal-anchor</keyword>
<keyword evidence="4" id="KW-0808">Transferase</keyword>
<dbReference type="EMBL" id="CAKKLH010000292">
    <property type="protein sequence ID" value="CAH0109509.1"/>
    <property type="molecule type" value="Genomic_DNA"/>
</dbReference>
<evidence type="ECO:0000256" key="8">
    <source>
        <dbReference type="ARBA" id="ARBA00023034"/>
    </source>
</evidence>
<dbReference type="Pfam" id="PF01762">
    <property type="entry name" value="Galactosyl_T"/>
    <property type="match status" value="2"/>
</dbReference>
<evidence type="ECO:0000256" key="7">
    <source>
        <dbReference type="ARBA" id="ARBA00022989"/>
    </source>
</evidence>
<reference evidence="12" key="1">
    <citation type="submission" date="2021-11" db="EMBL/GenBank/DDBJ databases">
        <authorList>
            <person name="Schell T."/>
        </authorList>
    </citation>
    <scope>NUCLEOTIDE SEQUENCE</scope>
    <source>
        <strain evidence="12">M5</strain>
    </source>
</reference>
<feature type="transmembrane region" description="Helical" evidence="11">
    <location>
        <begin position="12"/>
        <end position="30"/>
    </location>
</feature>
<evidence type="ECO:0000256" key="1">
    <source>
        <dbReference type="ARBA" id="ARBA00004323"/>
    </source>
</evidence>
<dbReference type="FunFam" id="3.90.550.50:FF:000071">
    <property type="entry name" value="Hexosyltransferase"/>
    <property type="match status" value="1"/>
</dbReference>